<sequence>ELDDSEEYEDAFIIDLIFLENTQALLHDNKSEEINLNEIESKNSDFYKKTSQE</sequence>
<accession>A0ACA9NKM8</accession>
<keyword evidence="2" id="KW-1185">Reference proteome</keyword>
<organism evidence="1 2">
    <name type="scientific">Scutellospora calospora</name>
    <dbReference type="NCBI Taxonomy" id="85575"/>
    <lineage>
        <taxon>Eukaryota</taxon>
        <taxon>Fungi</taxon>
        <taxon>Fungi incertae sedis</taxon>
        <taxon>Mucoromycota</taxon>
        <taxon>Glomeromycotina</taxon>
        <taxon>Glomeromycetes</taxon>
        <taxon>Diversisporales</taxon>
        <taxon>Gigasporaceae</taxon>
        <taxon>Scutellospora</taxon>
    </lineage>
</organism>
<feature type="non-terminal residue" evidence="1">
    <location>
        <position position="1"/>
    </location>
</feature>
<comment type="caution">
    <text evidence="1">The sequence shown here is derived from an EMBL/GenBank/DDBJ whole genome shotgun (WGS) entry which is preliminary data.</text>
</comment>
<dbReference type="EMBL" id="CAJVPM010026212">
    <property type="protein sequence ID" value="CAG8661187.1"/>
    <property type="molecule type" value="Genomic_DNA"/>
</dbReference>
<evidence type="ECO:0000313" key="2">
    <source>
        <dbReference type="Proteomes" id="UP000789860"/>
    </source>
</evidence>
<gene>
    <name evidence="1" type="ORF">SCALOS_LOCUS9037</name>
</gene>
<proteinExistence type="predicted"/>
<name>A0ACA9NKM8_9GLOM</name>
<reference evidence="1" key="1">
    <citation type="submission" date="2021-06" db="EMBL/GenBank/DDBJ databases">
        <authorList>
            <person name="Kallberg Y."/>
            <person name="Tangrot J."/>
            <person name="Rosling A."/>
        </authorList>
    </citation>
    <scope>NUCLEOTIDE SEQUENCE</scope>
    <source>
        <strain evidence="1">AU212A</strain>
    </source>
</reference>
<dbReference type="Proteomes" id="UP000789860">
    <property type="component" value="Unassembled WGS sequence"/>
</dbReference>
<protein>
    <submittedName>
        <fullName evidence="1">8172_t:CDS:1</fullName>
    </submittedName>
</protein>
<evidence type="ECO:0000313" key="1">
    <source>
        <dbReference type="EMBL" id="CAG8661187.1"/>
    </source>
</evidence>